<proteinExistence type="predicted"/>
<name>A0A9D2TJ04_9FIRM</name>
<accession>A0A9D2TJ04</accession>
<dbReference type="Proteomes" id="UP000823918">
    <property type="component" value="Unassembled WGS sequence"/>
</dbReference>
<evidence type="ECO:0000313" key="1">
    <source>
        <dbReference type="EMBL" id="HJC71799.1"/>
    </source>
</evidence>
<protein>
    <submittedName>
        <fullName evidence="1">Uncharacterized protein</fullName>
    </submittedName>
</protein>
<gene>
    <name evidence="1" type="ORF">H9698_03260</name>
</gene>
<comment type="caution">
    <text evidence="1">The sequence shown here is derived from an EMBL/GenBank/DDBJ whole genome shotgun (WGS) entry which is preliminary data.</text>
</comment>
<sequence length="303" mass="35716">MIITQAKICKPQCYLYTLYPGDKFYIAVPLKEEDYTRLRIYGILPNSPARIPMPRRNATTMNANGKWKARKDLPKEQRSFEHDFHIVDWHGTDHYGTCWQTRWCYQRELIPPTELAFVIEDGILYSPLLMNTDSNLDKIKIAINVALEMLGRCEIWTEERAPAVPPVEQAEVPWEILRPGTEIRDNWERYIEKILERKPKSQQTIIRQRHEHLWRMSPDFCVLGSQNFWGYVVYGFTNLKLFIFESNEVNNATYMFRGDWEAASKLTKTEILSGHIQEARIYHNNKWYAKVSKLIARLSQEAA</sequence>
<evidence type="ECO:0000313" key="2">
    <source>
        <dbReference type="Proteomes" id="UP000823918"/>
    </source>
</evidence>
<reference evidence="1" key="2">
    <citation type="submission" date="2021-04" db="EMBL/GenBank/DDBJ databases">
        <authorList>
            <person name="Gilroy R."/>
        </authorList>
    </citation>
    <scope>NUCLEOTIDE SEQUENCE</scope>
    <source>
        <strain evidence="1">5933</strain>
    </source>
</reference>
<reference evidence="1" key="1">
    <citation type="journal article" date="2021" name="PeerJ">
        <title>Extensive microbial diversity within the chicken gut microbiome revealed by metagenomics and culture.</title>
        <authorList>
            <person name="Gilroy R."/>
            <person name="Ravi A."/>
            <person name="Getino M."/>
            <person name="Pursley I."/>
            <person name="Horton D.L."/>
            <person name="Alikhan N.F."/>
            <person name="Baker D."/>
            <person name="Gharbi K."/>
            <person name="Hall N."/>
            <person name="Watson M."/>
            <person name="Adriaenssens E.M."/>
            <person name="Foster-Nyarko E."/>
            <person name="Jarju S."/>
            <person name="Secka A."/>
            <person name="Antonio M."/>
            <person name="Oren A."/>
            <person name="Chaudhuri R.R."/>
            <person name="La Ragione R."/>
            <person name="Hildebrand F."/>
            <person name="Pallen M.J."/>
        </authorList>
    </citation>
    <scope>NUCLEOTIDE SEQUENCE</scope>
    <source>
        <strain evidence="1">5933</strain>
    </source>
</reference>
<dbReference type="AlphaFoldDB" id="A0A9D2TJ04"/>
<dbReference type="EMBL" id="DWWA01000018">
    <property type="protein sequence ID" value="HJC71799.1"/>
    <property type="molecule type" value="Genomic_DNA"/>
</dbReference>
<organism evidence="1 2">
    <name type="scientific">Candidatus Ruthenibacterium merdavium</name>
    <dbReference type="NCBI Taxonomy" id="2838752"/>
    <lineage>
        <taxon>Bacteria</taxon>
        <taxon>Bacillati</taxon>
        <taxon>Bacillota</taxon>
        <taxon>Clostridia</taxon>
        <taxon>Eubacteriales</taxon>
        <taxon>Oscillospiraceae</taxon>
        <taxon>Ruthenibacterium</taxon>
    </lineage>
</organism>